<proteinExistence type="predicted"/>
<accession>A0A498DGG9</accession>
<reference evidence="3 4" key="1">
    <citation type="submission" date="2018-10" db="EMBL/GenBank/DDBJ databases">
        <title>Oceanobacillus sp. YLB-02 draft genome.</title>
        <authorList>
            <person name="Yu L."/>
        </authorList>
    </citation>
    <scope>NUCLEOTIDE SEQUENCE [LARGE SCALE GENOMIC DNA]</scope>
    <source>
        <strain evidence="3 4">YLB-02</strain>
    </source>
</reference>
<keyword evidence="4" id="KW-1185">Reference proteome</keyword>
<dbReference type="PANTHER" id="PTHR34473:SF2">
    <property type="entry name" value="UPF0699 TRANSMEMBRANE PROTEIN YDBT"/>
    <property type="match status" value="1"/>
</dbReference>
<dbReference type="OrthoDB" id="2317554at2"/>
<feature type="transmembrane region" description="Helical" evidence="1">
    <location>
        <begin position="227"/>
        <end position="249"/>
    </location>
</feature>
<dbReference type="InterPro" id="IPR014529">
    <property type="entry name" value="UCP026631"/>
</dbReference>
<feature type="transmembrane region" description="Helical" evidence="1">
    <location>
        <begin position="180"/>
        <end position="201"/>
    </location>
</feature>
<evidence type="ECO:0000256" key="1">
    <source>
        <dbReference type="SAM" id="Phobius"/>
    </source>
</evidence>
<evidence type="ECO:0000313" key="4">
    <source>
        <dbReference type="Proteomes" id="UP000270219"/>
    </source>
</evidence>
<keyword evidence="1" id="KW-0812">Transmembrane</keyword>
<dbReference type="RefSeq" id="WP_121523470.1">
    <property type="nucleotide sequence ID" value="NZ_RCHR01000004.1"/>
</dbReference>
<keyword evidence="1" id="KW-1133">Transmembrane helix</keyword>
<protein>
    <recommendedName>
        <fullName evidence="2">YdbS-like PH domain-containing protein</fullName>
    </recommendedName>
</protein>
<organism evidence="3 4">
    <name type="scientific">Oceanobacillus piezotolerans</name>
    <dbReference type="NCBI Taxonomy" id="2448030"/>
    <lineage>
        <taxon>Bacteria</taxon>
        <taxon>Bacillati</taxon>
        <taxon>Bacillota</taxon>
        <taxon>Bacilli</taxon>
        <taxon>Bacillales</taxon>
        <taxon>Bacillaceae</taxon>
        <taxon>Oceanobacillus</taxon>
    </lineage>
</organism>
<dbReference type="EMBL" id="RCHR01000004">
    <property type="protein sequence ID" value="RLL43732.1"/>
    <property type="molecule type" value="Genomic_DNA"/>
</dbReference>
<dbReference type="Proteomes" id="UP000270219">
    <property type="component" value="Unassembled WGS sequence"/>
</dbReference>
<feature type="domain" description="YdbS-like PH" evidence="2">
    <location>
        <begin position="254"/>
        <end position="335"/>
    </location>
</feature>
<comment type="caution">
    <text evidence="3">The sequence shown here is derived from an EMBL/GenBank/DDBJ whole genome shotgun (WGS) entry which is preliminary data.</text>
</comment>
<feature type="transmembrane region" description="Helical" evidence="1">
    <location>
        <begin position="363"/>
        <end position="380"/>
    </location>
</feature>
<sequence length="498" mass="57743">MRYHPLTMVFQIYQLVKNSFLIALFLFVIKRDSAFWLFEYGRYVFVIAMLLSLVYIVVSWIVEKYEWKDQTFYIYKGIFVKHTSIIPFSKVQNVTKKTTFFHKVIGLTSLTLETAMDGNDDAIRFPVLSKEKADYLVELVQSGDHPQNIEEVSSETAESTQQKQEAADRVIHFTPSRNDLWRASFTSLSFLAIIPIVLGLIENIGPLLPDTDLFEGIFQVLLDNKGLLVGVIVLTAMLAAGFGVVRTFIRYGKYEISSNSTHIFIDRGVLDESSFMIEKEKIQGLEMHQTWLKRIFGLVEVKLISSANTDNKDGSVSVNSLYPFLPLNKAYQLIEEVLPIYQLNNELQRLPKQALWLKLCRPSWIWILATIGLGIFKPNFLQIQQAWWILSLVILFVIILHRILDYMHTRYAVTSDQVQWWHGGLTSRMFITKRKKVIELTYSQTRLQKYFQVASITTVNRSNPPHMETLDDIPVEYGQAIENWYLKRQEDVLLEKNL</sequence>
<dbReference type="InterPro" id="IPR005182">
    <property type="entry name" value="YdbS-like_PH"/>
</dbReference>
<dbReference type="PIRSF" id="PIRSF026631">
    <property type="entry name" value="UCP026631"/>
    <property type="match status" value="1"/>
</dbReference>
<feature type="transmembrane region" description="Helical" evidence="1">
    <location>
        <begin position="12"/>
        <end position="29"/>
    </location>
</feature>
<evidence type="ECO:0000313" key="3">
    <source>
        <dbReference type="EMBL" id="RLL43732.1"/>
    </source>
</evidence>
<dbReference type="PANTHER" id="PTHR34473">
    <property type="entry name" value="UPF0699 TRANSMEMBRANE PROTEIN YDBS"/>
    <property type="match status" value="1"/>
</dbReference>
<gene>
    <name evidence="3" type="ORF">D8M04_12475</name>
</gene>
<dbReference type="AlphaFoldDB" id="A0A498DGG9"/>
<feature type="domain" description="YdbS-like PH" evidence="2">
    <location>
        <begin position="406"/>
        <end position="485"/>
    </location>
</feature>
<evidence type="ECO:0000259" key="2">
    <source>
        <dbReference type="Pfam" id="PF03703"/>
    </source>
</evidence>
<dbReference type="Pfam" id="PF03703">
    <property type="entry name" value="bPH_2"/>
    <property type="match status" value="3"/>
</dbReference>
<feature type="transmembrane region" description="Helical" evidence="1">
    <location>
        <begin position="386"/>
        <end position="404"/>
    </location>
</feature>
<feature type="transmembrane region" description="Helical" evidence="1">
    <location>
        <begin position="41"/>
        <end position="62"/>
    </location>
</feature>
<keyword evidence="1" id="KW-0472">Membrane</keyword>
<feature type="domain" description="YdbS-like PH" evidence="2">
    <location>
        <begin position="64"/>
        <end position="138"/>
    </location>
</feature>
<name>A0A498DGG9_9BACI</name>